<evidence type="ECO:0000313" key="4">
    <source>
        <dbReference type="Proteomes" id="UP000075666"/>
    </source>
</evidence>
<dbReference type="OrthoDB" id="1903376at2"/>
<dbReference type="Proteomes" id="UP000595512">
    <property type="component" value="Chromosome"/>
</dbReference>
<dbReference type="STRING" id="46224.B4102_1468"/>
<dbReference type="RefSeq" id="WP_066225906.1">
    <property type="nucleotide sequence ID" value="NZ_CP066701.1"/>
</dbReference>
<evidence type="ECO:0000313" key="3">
    <source>
        <dbReference type="EMBL" id="QQX24308.1"/>
    </source>
</evidence>
<keyword evidence="1" id="KW-1133">Transmembrane helix</keyword>
<name>A0A150LH42_9BACI</name>
<dbReference type="AlphaFoldDB" id="A0A150LH42"/>
<evidence type="ECO:0000256" key="1">
    <source>
        <dbReference type="SAM" id="Phobius"/>
    </source>
</evidence>
<reference evidence="2 4" key="1">
    <citation type="submission" date="2016-01" db="EMBL/GenBank/DDBJ databases">
        <title>Genome Sequences of Twelve Sporeforming Bacillus Species Isolated from Foods.</title>
        <authorList>
            <person name="Berendsen E.M."/>
            <person name="Wells-Bennik M.H."/>
            <person name="Krawcyk A.O."/>
            <person name="De Jong A."/>
            <person name="Holsappel S."/>
            <person name="Eijlander R.T."/>
            <person name="Kuipers O.P."/>
        </authorList>
    </citation>
    <scope>NUCLEOTIDE SEQUENCE [LARGE SCALE GENOMIC DNA]</scope>
    <source>
        <strain evidence="2 4">B4102</strain>
    </source>
</reference>
<protein>
    <submittedName>
        <fullName evidence="3">DUF1189 domain-containing protein</fullName>
    </submittedName>
</protein>
<evidence type="ECO:0000313" key="5">
    <source>
        <dbReference type="Proteomes" id="UP000595512"/>
    </source>
</evidence>
<dbReference type="Proteomes" id="UP000075666">
    <property type="component" value="Unassembled WGS sequence"/>
</dbReference>
<accession>A0A150LH42</accession>
<dbReference type="Pfam" id="PF06691">
    <property type="entry name" value="DUF1189"/>
    <property type="match status" value="1"/>
</dbReference>
<dbReference type="EMBL" id="LQYN01000004">
    <property type="protein sequence ID" value="KYD11565.1"/>
    <property type="molecule type" value="Genomic_DNA"/>
</dbReference>
<reference evidence="3 5" key="2">
    <citation type="submission" date="2020-12" db="EMBL/GenBank/DDBJ databases">
        <title>Taxonomic evaluation of the Bacillus sporothermodurans group of bacteria based on whole genome sequences.</title>
        <authorList>
            <person name="Fiedler G."/>
            <person name="Herbstmann A.-D."/>
            <person name="Doll E."/>
            <person name="Wenning M."/>
            <person name="Brinks E."/>
            <person name="Kabisch J."/>
            <person name="Breitenwieser F."/>
            <person name="Lappann M."/>
            <person name="Boehnlein C."/>
            <person name="Franz C."/>
        </authorList>
    </citation>
    <scope>NUCLEOTIDE SEQUENCE [LARGE SCALE GENOMIC DNA]</scope>
    <source>
        <strain evidence="3 5">DSM 10599</strain>
    </source>
</reference>
<feature type="transmembrane region" description="Helical" evidence="1">
    <location>
        <begin position="177"/>
        <end position="194"/>
    </location>
</feature>
<keyword evidence="4" id="KW-1185">Reference proteome</keyword>
<feature type="transmembrane region" description="Helical" evidence="1">
    <location>
        <begin position="230"/>
        <end position="247"/>
    </location>
</feature>
<dbReference type="EMBL" id="CP066701">
    <property type="protein sequence ID" value="QQX24308.1"/>
    <property type="molecule type" value="Genomic_DNA"/>
</dbReference>
<proteinExistence type="predicted"/>
<keyword evidence="1" id="KW-0812">Transmembrane</keyword>
<keyword evidence="1" id="KW-0472">Membrane</keyword>
<sequence length="257" mass="29433">MNIFQRFIKSLYSPKDIAKYRFLGIGKTILYVFLLMFLSTLPGLYHFSKMTITALNEGKQIFMEELPPFQIENGNLTSNIKEPFTLQKSDFQIILDPTGKISKQDIEKEGNVVALLKNEFVVVNDRNVQNFPYSALEGMKLQNKDIDKFLSSINGVLWIVLPIVFIIMYLFTSAIGFIKISIFAGIGILFARTFDRNLQYRNSWRITAHCITLPTVFFALMDALKTVVPGGLLINWIICLIFLYLTVREIPKPKVKA</sequence>
<evidence type="ECO:0000313" key="2">
    <source>
        <dbReference type="EMBL" id="KYD11565.1"/>
    </source>
</evidence>
<dbReference type="PATRIC" id="fig|46224.3.peg.3254"/>
<feature type="transmembrane region" description="Helical" evidence="1">
    <location>
        <begin position="206"/>
        <end position="224"/>
    </location>
</feature>
<organism evidence="2 4">
    <name type="scientific">Heyndrickxia sporothermodurans</name>
    <dbReference type="NCBI Taxonomy" id="46224"/>
    <lineage>
        <taxon>Bacteria</taxon>
        <taxon>Bacillati</taxon>
        <taxon>Bacillota</taxon>
        <taxon>Bacilli</taxon>
        <taxon>Bacillales</taxon>
        <taxon>Bacillaceae</taxon>
        <taxon>Heyndrickxia</taxon>
    </lineage>
</organism>
<feature type="transmembrane region" description="Helical" evidence="1">
    <location>
        <begin position="20"/>
        <end position="41"/>
    </location>
</feature>
<dbReference type="KEGG" id="hspo:JGZ69_16070"/>
<dbReference type="InterPro" id="IPR009574">
    <property type="entry name" value="DUF1189"/>
</dbReference>
<gene>
    <name evidence="2" type="ORF">B4102_1468</name>
    <name evidence="3" type="ORF">JGZ69_16070</name>
</gene>